<reference evidence="1 2" key="1">
    <citation type="submission" date="2024-09" db="EMBL/GenBank/DDBJ databases">
        <authorList>
            <person name="Sun Q."/>
            <person name="Mori K."/>
        </authorList>
    </citation>
    <scope>NUCLEOTIDE SEQUENCE [LARGE SCALE GENOMIC DNA]</scope>
    <source>
        <strain evidence="1 2">JCM 3324</strain>
    </source>
</reference>
<protein>
    <submittedName>
        <fullName evidence="1">Epimerase</fullName>
    </submittedName>
</protein>
<dbReference type="Gene3D" id="3.40.50.720">
    <property type="entry name" value="NAD(P)-binding Rossmann-like Domain"/>
    <property type="match status" value="1"/>
</dbReference>
<evidence type="ECO:0000313" key="2">
    <source>
        <dbReference type="Proteomes" id="UP001589568"/>
    </source>
</evidence>
<name>A0ABV5NZS1_9ACTN</name>
<dbReference type="Proteomes" id="UP001589568">
    <property type="component" value="Unassembled WGS sequence"/>
</dbReference>
<keyword evidence="2" id="KW-1185">Reference proteome</keyword>
<proteinExistence type="predicted"/>
<comment type="caution">
    <text evidence="1">The sequence shown here is derived from an EMBL/GenBank/DDBJ whole genome shotgun (WGS) entry which is preliminary data.</text>
</comment>
<dbReference type="SUPFAM" id="SSF51735">
    <property type="entry name" value="NAD(P)-binding Rossmann-fold domains"/>
    <property type="match status" value="1"/>
</dbReference>
<organism evidence="1 2">
    <name type="scientific">Nonomuraea salmonea</name>
    <dbReference type="NCBI Taxonomy" id="46181"/>
    <lineage>
        <taxon>Bacteria</taxon>
        <taxon>Bacillati</taxon>
        <taxon>Actinomycetota</taxon>
        <taxon>Actinomycetes</taxon>
        <taxon>Streptosporangiales</taxon>
        <taxon>Streptosporangiaceae</taxon>
        <taxon>Nonomuraea</taxon>
    </lineage>
</organism>
<sequence>MRTLVLGGTRFLSKEIARQARDRGHEVVCAARGQAGDPPPGVEFIRVDRSEDGGLAPLEGSFDLVIDVARHPSQVRRSVDELAGRAGHWTLVSTVSVYPDTREVTQVLHEPLAPGADESDVANYGPAKVACEQIVGDAALIVRAGLIVGPEDSSDRFTYWVDRLARGGRVLAPGSPGDLVQLVDVRDLAAWTLDAAEKGLAGPYDAMSSPFPRGELLAGIAEGLSVRPELVWAGQEFLAEHDVNAWMGPRSLPLWVPLPEYAGFMARDVSAVLAAGLHIRPIADTARDTLTWLRDSGHTVTRSGLTPEEEAELLRLLD</sequence>
<gene>
    <name evidence="1" type="ORF">ACFFR3_40545</name>
</gene>
<accession>A0ABV5NZS1</accession>
<dbReference type="EMBL" id="JBHMCF010000046">
    <property type="protein sequence ID" value="MFB9475818.1"/>
    <property type="molecule type" value="Genomic_DNA"/>
</dbReference>
<dbReference type="RefSeq" id="WP_345403821.1">
    <property type="nucleotide sequence ID" value="NZ_BAAAXS010000001.1"/>
</dbReference>
<dbReference type="InterPro" id="IPR036291">
    <property type="entry name" value="NAD(P)-bd_dom_sf"/>
</dbReference>
<evidence type="ECO:0000313" key="1">
    <source>
        <dbReference type="EMBL" id="MFB9475818.1"/>
    </source>
</evidence>